<dbReference type="AlphaFoldDB" id="A0AA39PFD0"/>
<organism evidence="1 2">
    <name type="scientific">Armillaria novae-zelandiae</name>
    <dbReference type="NCBI Taxonomy" id="153914"/>
    <lineage>
        <taxon>Eukaryota</taxon>
        <taxon>Fungi</taxon>
        <taxon>Dikarya</taxon>
        <taxon>Basidiomycota</taxon>
        <taxon>Agaricomycotina</taxon>
        <taxon>Agaricomycetes</taxon>
        <taxon>Agaricomycetidae</taxon>
        <taxon>Agaricales</taxon>
        <taxon>Marasmiineae</taxon>
        <taxon>Physalacriaceae</taxon>
        <taxon>Armillaria</taxon>
    </lineage>
</organism>
<comment type="caution">
    <text evidence="1">The sequence shown here is derived from an EMBL/GenBank/DDBJ whole genome shotgun (WGS) entry which is preliminary data.</text>
</comment>
<reference evidence="1" key="1">
    <citation type="submission" date="2023-06" db="EMBL/GenBank/DDBJ databases">
        <authorList>
            <consortium name="Lawrence Berkeley National Laboratory"/>
            <person name="Ahrendt S."/>
            <person name="Sahu N."/>
            <person name="Indic B."/>
            <person name="Wong-Bajracharya J."/>
            <person name="Merenyi Z."/>
            <person name="Ke H.-M."/>
            <person name="Monk M."/>
            <person name="Kocsube S."/>
            <person name="Drula E."/>
            <person name="Lipzen A."/>
            <person name="Balint B."/>
            <person name="Henrissat B."/>
            <person name="Andreopoulos B."/>
            <person name="Martin F.M."/>
            <person name="Harder C.B."/>
            <person name="Rigling D."/>
            <person name="Ford K.L."/>
            <person name="Foster G.D."/>
            <person name="Pangilinan J."/>
            <person name="Papanicolaou A."/>
            <person name="Barry K."/>
            <person name="LaButti K."/>
            <person name="Viragh M."/>
            <person name="Koriabine M."/>
            <person name="Yan M."/>
            <person name="Riley R."/>
            <person name="Champramary S."/>
            <person name="Plett K.L."/>
            <person name="Tsai I.J."/>
            <person name="Slot J."/>
            <person name="Sipos G."/>
            <person name="Plett J."/>
            <person name="Nagy L.G."/>
            <person name="Grigoriev I.V."/>
        </authorList>
    </citation>
    <scope>NUCLEOTIDE SEQUENCE</scope>
    <source>
        <strain evidence="1">ICMP 16352</strain>
    </source>
</reference>
<evidence type="ECO:0000313" key="2">
    <source>
        <dbReference type="Proteomes" id="UP001175227"/>
    </source>
</evidence>
<protein>
    <submittedName>
        <fullName evidence="1">Uncharacterized protein</fullName>
    </submittedName>
</protein>
<dbReference type="EMBL" id="JAUEPR010000006">
    <property type="protein sequence ID" value="KAK0483182.1"/>
    <property type="molecule type" value="Genomic_DNA"/>
</dbReference>
<proteinExistence type="predicted"/>
<evidence type="ECO:0000313" key="1">
    <source>
        <dbReference type="EMBL" id="KAK0483182.1"/>
    </source>
</evidence>
<dbReference type="Proteomes" id="UP001175227">
    <property type="component" value="Unassembled WGS sequence"/>
</dbReference>
<gene>
    <name evidence="1" type="ORF">IW261DRAFT_1461947</name>
</gene>
<accession>A0AA39PFD0</accession>
<keyword evidence="2" id="KW-1185">Reference proteome</keyword>
<name>A0AA39PFD0_9AGAR</name>
<sequence length="121" mass="13503">MKRHPTMLTMAVLSAQAYGPNLEGGAWLVCRLSSIINVLLKSVSSDMQPKYHHHFSGNESARKTAYENGHSGRVHFILLKSTSTACRCTFHAESRDTIETVESSLILFSLSRIPEDLLWLA</sequence>